<dbReference type="InterPro" id="IPR028889">
    <property type="entry name" value="USP"/>
</dbReference>
<evidence type="ECO:0000256" key="6">
    <source>
        <dbReference type="ARBA" id="ARBA00022807"/>
    </source>
</evidence>
<accession>A0A3G2S8K5</accession>
<dbReference type="GO" id="GO:0005829">
    <property type="term" value="C:cytosol"/>
    <property type="evidence" value="ECO:0007669"/>
    <property type="project" value="TreeGrafter"/>
</dbReference>
<proteinExistence type="predicted"/>
<feature type="domain" description="USP" evidence="8">
    <location>
        <begin position="1"/>
        <end position="365"/>
    </location>
</feature>
<dbReference type="InterPro" id="IPR038765">
    <property type="entry name" value="Papain-like_cys_pep_sf"/>
</dbReference>
<keyword evidence="10" id="KW-1185">Reference proteome</keyword>
<keyword evidence="6" id="KW-0788">Thiol protease</keyword>
<evidence type="ECO:0000259" key="8">
    <source>
        <dbReference type="PROSITE" id="PS50235"/>
    </source>
</evidence>
<name>A0A3G2S8K5_MALR7</name>
<dbReference type="InterPro" id="IPR018200">
    <property type="entry name" value="USP_CS"/>
</dbReference>
<evidence type="ECO:0000256" key="5">
    <source>
        <dbReference type="ARBA" id="ARBA00022801"/>
    </source>
</evidence>
<comment type="catalytic activity">
    <reaction evidence="1">
        <text>Thiol-dependent hydrolysis of ester, thioester, amide, peptide and isopeptide bonds formed by the C-terminal Gly of ubiquitin (a 76-residue protein attached to proteins as an intracellular targeting signal).</text>
        <dbReference type="EC" id="3.4.19.12"/>
    </reaction>
</comment>
<dbReference type="PROSITE" id="PS00973">
    <property type="entry name" value="USP_2"/>
    <property type="match status" value="1"/>
</dbReference>
<dbReference type="PANTHER" id="PTHR24006:SF687">
    <property type="entry name" value="UBIQUITIN CARBOXYL-TERMINAL HYDROLASE 10"/>
    <property type="match status" value="1"/>
</dbReference>
<keyword evidence="4" id="KW-0833">Ubl conjugation pathway</keyword>
<evidence type="ECO:0000256" key="1">
    <source>
        <dbReference type="ARBA" id="ARBA00000707"/>
    </source>
</evidence>
<dbReference type="AlphaFoldDB" id="A0A3G2S8K5"/>
<dbReference type="Gene3D" id="3.90.70.10">
    <property type="entry name" value="Cysteine proteinases"/>
    <property type="match status" value="1"/>
</dbReference>
<organism evidence="9 10">
    <name type="scientific">Malassezia restricta (strain ATCC 96810 / NBRC 103918 / CBS 7877)</name>
    <name type="common">Seborrheic dermatitis infection agent</name>
    <dbReference type="NCBI Taxonomy" id="425264"/>
    <lineage>
        <taxon>Eukaryota</taxon>
        <taxon>Fungi</taxon>
        <taxon>Dikarya</taxon>
        <taxon>Basidiomycota</taxon>
        <taxon>Ustilaginomycotina</taxon>
        <taxon>Malasseziomycetes</taxon>
        <taxon>Malasseziales</taxon>
        <taxon>Malasseziaceae</taxon>
        <taxon>Malassezia</taxon>
    </lineage>
</organism>
<feature type="region of interest" description="Disordered" evidence="7">
    <location>
        <begin position="116"/>
        <end position="167"/>
    </location>
</feature>
<keyword evidence="3" id="KW-0645">Protease</keyword>
<dbReference type="GO" id="GO:0006508">
    <property type="term" value="P:proteolysis"/>
    <property type="evidence" value="ECO:0007669"/>
    <property type="project" value="UniProtKB-KW"/>
</dbReference>
<dbReference type="PROSITE" id="PS50235">
    <property type="entry name" value="USP_3"/>
    <property type="match status" value="1"/>
</dbReference>
<dbReference type="GO" id="GO:0016579">
    <property type="term" value="P:protein deubiquitination"/>
    <property type="evidence" value="ECO:0007669"/>
    <property type="project" value="InterPro"/>
</dbReference>
<dbReference type="OrthoDB" id="429671at2759"/>
<protein>
    <recommendedName>
        <fullName evidence="2">ubiquitinyl hydrolase 1</fullName>
        <ecNumber evidence="2">3.4.19.12</ecNumber>
    </recommendedName>
</protein>
<gene>
    <name evidence="9" type="primary">ubp3</name>
    <name evidence="9" type="ORF">DNF11_3443</name>
</gene>
<feature type="compositionally biased region" description="Polar residues" evidence="7">
    <location>
        <begin position="151"/>
        <end position="167"/>
    </location>
</feature>
<dbReference type="InterPro" id="IPR001394">
    <property type="entry name" value="Peptidase_C19_UCH"/>
</dbReference>
<dbReference type="VEuPathDB" id="FungiDB:DNF11_3443"/>
<evidence type="ECO:0000256" key="7">
    <source>
        <dbReference type="SAM" id="MobiDB-lite"/>
    </source>
</evidence>
<dbReference type="SUPFAM" id="SSF54001">
    <property type="entry name" value="Cysteine proteinases"/>
    <property type="match status" value="1"/>
</dbReference>
<dbReference type="EMBL" id="CP033153">
    <property type="protein sequence ID" value="AYO44393.1"/>
    <property type="molecule type" value="Genomic_DNA"/>
</dbReference>
<dbReference type="PANTHER" id="PTHR24006">
    <property type="entry name" value="UBIQUITIN CARBOXYL-TERMINAL HYDROLASE"/>
    <property type="match status" value="1"/>
</dbReference>
<keyword evidence="5 9" id="KW-0378">Hydrolase</keyword>
<dbReference type="GO" id="GO:0004843">
    <property type="term" value="F:cysteine-type deubiquitinase activity"/>
    <property type="evidence" value="ECO:0007669"/>
    <property type="project" value="UniProtKB-EC"/>
</dbReference>
<evidence type="ECO:0000256" key="4">
    <source>
        <dbReference type="ARBA" id="ARBA00022786"/>
    </source>
</evidence>
<reference evidence="9 10" key="1">
    <citation type="submission" date="2018-10" db="EMBL/GenBank/DDBJ databases">
        <title>Complete genome sequence of Malassezia restricta CBS 7877.</title>
        <authorList>
            <person name="Morand S.C."/>
            <person name="Bertignac M."/>
            <person name="Iltis A."/>
            <person name="Kolder I."/>
            <person name="Pirovano W."/>
            <person name="Jourdain R."/>
            <person name="Clavaud C."/>
        </authorList>
    </citation>
    <scope>NUCLEOTIDE SEQUENCE [LARGE SCALE GENOMIC DNA]</scope>
    <source>
        <strain evidence="9 10">CBS 7877</strain>
    </source>
</reference>
<evidence type="ECO:0000313" key="10">
    <source>
        <dbReference type="Proteomes" id="UP000269793"/>
    </source>
</evidence>
<dbReference type="GO" id="GO:0005634">
    <property type="term" value="C:nucleus"/>
    <property type="evidence" value="ECO:0007669"/>
    <property type="project" value="TreeGrafter"/>
</dbReference>
<dbReference type="Proteomes" id="UP000269793">
    <property type="component" value="Chromosome VI"/>
</dbReference>
<evidence type="ECO:0000256" key="3">
    <source>
        <dbReference type="ARBA" id="ARBA00022670"/>
    </source>
</evidence>
<evidence type="ECO:0000313" key="9">
    <source>
        <dbReference type="EMBL" id="AYO44393.1"/>
    </source>
</evidence>
<dbReference type="InterPro" id="IPR050164">
    <property type="entry name" value="Peptidase_C19"/>
</dbReference>
<dbReference type="Pfam" id="PF00443">
    <property type="entry name" value="UCH"/>
    <property type="match status" value="1"/>
</dbReference>
<dbReference type="EC" id="3.4.19.12" evidence="2"/>
<sequence>MVPQDLTNSTPLLEAIFQFYSEIPVLTNQHNMLNDDLDPIAPDYIYDALRLHRRFDLFQLGHQEDAEEFFSLILNTLHEEVDLVYRRTVKKKQSTQKHSTALEPVASKDPYAAYPPPWINDDSSDDEIDAREVQRPQSPDQNEWLEVGQKGKTSLTRTSGNTDSESPITRMFDGKLRSTLSCPGTKTSIMLEPYRSLPLDIQPPHIHTIEDALRQITEPEIISGVWSHQRNAPVDATKQVCIEALPPVLVLHLKRFVFDGTYGVQKSTKPIRFGMTLDLPQDILSQPCRRVSAFNKYALFGVVYHHGRLASGGHYTVAVRRQDNSGWIHIDDTCVSPIPAEQVVSSVLGNKLDMGQAYLLFYQRLEQ</sequence>
<dbReference type="STRING" id="425264.A0A3G2S8K5"/>
<evidence type="ECO:0000256" key="2">
    <source>
        <dbReference type="ARBA" id="ARBA00012759"/>
    </source>
</evidence>
<dbReference type="CDD" id="cd02257">
    <property type="entry name" value="Peptidase_C19"/>
    <property type="match status" value="1"/>
</dbReference>